<evidence type="ECO:0000313" key="4">
    <source>
        <dbReference type="EMBL" id="KAJ8279230.1"/>
    </source>
</evidence>
<comment type="caution">
    <text evidence="4">The sequence shown here is derived from an EMBL/GenBank/DDBJ whole genome shotgun (WGS) entry which is preliminary data.</text>
</comment>
<dbReference type="GO" id="GO:0005615">
    <property type="term" value="C:extracellular space"/>
    <property type="evidence" value="ECO:0007669"/>
    <property type="project" value="UniProtKB-KW"/>
</dbReference>
<name>A0A9Q1I3N8_CONCO</name>
<keyword evidence="5" id="KW-1185">Reference proteome</keyword>
<keyword evidence="1" id="KW-0202">Cytokine</keyword>
<dbReference type="EMBL" id="JAFJMO010000004">
    <property type="protein sequence ID" value="KAJ8279230.1"/>
    <property type="molecule type" value="Genomic_DNA"/>
</dbReference>
<dbReference type="GO" id="GO:0006955">
    <property type="term" value="P:immune response"/>
    <property type="evidence" value="ECO:0007669"/>
    <property type="project" value="InterPro"/>
</dbReference>
<protein>
    <recommendedName>
        <fullName evidence="3">Chemokine interleukin-8-like domain-containing protein</fullName>
    </recommendedName>
</protein>
<keyword evidence="2" id="KW-1133">Transmembrane helix</keyword>
<evidence type="ECO:0000256" key="1">
    <source>
        <dbReference type="ARBA" id="ARBA00022514"/>
    </source>
</evidence>
<gene>
    <name evidence="4" type="ORF">COCON_G00062960</name>
</gene>
<dbReference type="Proteomes" id="UP001152803">
    <property type="component" value="Unassembled WGS sequence"/>
</dbReference>
<accession>A0A9Q1I3N8</accession>
<dbReference type="OrthoDB" id="9930747at2759"/>
<dbReference type="InterPro" id="IPR001811">
    <property type="entry name" value="Chemokine_IL8-like_dom"/>
</dbReference>
<feature type="domain" description="Chemokine interleukin-8-like" evidence="3">
    <location>
        <begin position="132"/>
        <end position="190"/>
    </location>
</feature>
<keyword evidence="2" id="KW-0472">Membrane</keyword>
<dbReference type="GO" id="GO:0008009">
    <property type="term" value="F:chemokine activity"/>
    <property type="evidence" value="ECO:0007669"/>
    <property type="project" value="InterPro"/>
</dbReference>
<evidence type="ECO:0000259" key="3">
    <source>
        <dbReference type="SMART" id="SM00199"/>
    </source>
</evidence>
<dbReference type="SMART" id="SM00199">
    <property type="entry name" value="SCY"/>
    <property type="match status" value="1"/>
</dbReference>
<keyword evidence="2" id="KW-0812">Transmembrane</keyword>
<dbReference type="InterPro" id="IPR039809">
    <property type="entry name" value="Chemokine_b/g/d"/>
</dbReference>
<dbReference type="Pfam" id="PF00048">
    <property type="entry name" value="IL8"/>
    <property type="match status" value="1"/>
</dbReference>
<dbReference type="AlphaFoldDB" id="A0A9Q1I3N8"/>
<dbReference type="PANTHER" id="PTHR12015">
    <property type="entry name" value="SMALL INDUCIBLE CYTOKINE A"/>
    <property type="match status" value="1"/>
</dbReference>
<evidence type="ECO:0000313" key="5">
    <source>
        <dbReference type="Proteomes" id="UP001152803"/>
    </source>
</evidence>
<dbReference type="SUPFAM" id="SSF54117">
    <property type="entry name" value="Interleukin 8-like chemokines"/>
    <property type="match status" value="2"/>
</dbReference>
<reference evidence="4" key="1">
    <citation type="journal article" date="2023" name="Science">
        <title>Genome structures resolve the early diversification of teleost fishes.</title>
        <authorList>
            <person name="Parey E."/>
            <person name="Louis A."/>
            <person name="Montfort J."/>
            <person name="Bouchez O."/>
            <person name="Roques C."/>
            <person name="Iampietro C."/>
            <person name="Lluch J."/>
            <person name="Castinel A."/>
            <person name="Donnadieu C."/>
            <person name="Desvignes T."/>
            <person name="Floi Bucao C."/>
            <person name="Jouanno E."/>
            <person name="Wen M."/>
            <person name="Mejri S."/>
            <person name="Dirks R."/>
            <person name="Jansen H."/>
            <person name="Henkel C."/>
            <person name="Chen W.J."/>
            <person name="Zahm M."/>
            <person name="Cabau C."/>
            <person name="Klopp C."/>
            <person name="Thompson A.W."/>
            <person name="Robinson-Rechavi M."/>
            <person name="Braasch I."/>
            <person name="Lecointre G."/>
            <person name="Bobe J."/>
            <person name="Postlethwait J.H."/>
            <person name="Berthelot C."/>
            <person name="Roest Crollius H."/>
            <person name="Guiguen Y."/>
        </authorList>
    </citation>
    <scope>NUCLEOTIDE SEQUENCE</scope>
    <source>
        <strain evidence="4">Concon-B</strain>
    </source>
</reference>
<proteinExistence type="predicted"/>
<dbReference type="Gene3D" id="2.40.50.40">
    <property type="match status" value="2"/>
</dbReference>
<dbReference type="InterPro" id="IPR036048">
    <property type="entry name" value="Interleukin_8-like_sf"/>
</dbReference>
<feature type="transmembrane region" description="Helical" evidence="2">
    <location>
        <begin position="108"/>
        <end position="126"/>
    </location>
</feature>
<dbReference type="PANTHER" id="PTHR12015:SF165">
    <property type="entry name" value="CHEMOKINE (C-C MOTIF) LIGAND 34A, DUPLICATE 4-RELATED"/>
    <property type="match status" value="1"/>
</dbReference>
<evidence type="ECO:0000256" key="2">
    <source>
        <dbReference type="SAM" id="Phobius"/>
    </source>
</evidence>
<organism evidence="4 5">
    <name type="scientific">Conger conger</name>
    <name type="common">Conger eel</name>
    <name type="synonym">Muraena conger</name>
    <dbReference type="NCBI Taxonomy" id="82655"/>
    <lineage>
        <taxon>Eukaryota</taxon>
        <taxon>Metazoa</taxon>
        <taxon>Chordata</taxon>
        <taxon>Craniata</taxon>
        <taxon>Vertebrata</taxon>
        <taxon>Euteleostomi</taxon>
        <taxon>Actinopterygii</taxon>
        <taxon>Neopterygii</taxon>
        <taxon>Teleostei</taxon>
        <taxon>Anguilliformes</taxon>
        <taxon>Congridae</taxon>
        <taxon>Conger</taxon>
    </lineage>
</organism>
<sequence>MQTHLKLSGITIIGVIATLIMAGTEAQKFHSCCQKNTEMEPPCVQAVIFKTEEGEVCIHLKQTWVLRKIRHFERSSQRNKMSPTSSVPQYSTGTTAEIKEIMSGSHKLVVLAVLVFGCLVLVSAYIRPTKFTTKCCKKAPPNKVTVEIISYKRQNALDVCVDAIIFQTKKHGKFCAAPNAPWVQKKVKELDKKQ</sequence>